<name>A0ABU3B4Q2_9GAMM</name>
<comment type="caution">
    <text evidence="17">The sequence shown here is derived from an EMBL/GenBank/DDBJ whole genome shotgun (WGS) entry which is preliminary data.</text>
</comment>
<keyword evidence="18" id="KW-1185">Reference proteome</keyword>
<dbReference type="InterPro" id="IPR019307">
    <property type="entry name" value="RNA-bd_AU-1/RNase_E/G"/>
</dbReference>
<comment type="subcellular location">
    <subcellularLocation>
        <location evidence="2">Cytoplasm</location>
    </subcellularLocation>
</comment>
<dbReference type="EMBL" id="JAVRHY010000001">
    <property type="protein sequence ID" value="MDT0617148.1"/>
    <property type="molecule type" value="Genomic_DNA"/>
</dbReference>
<dbReference type="Pfam" id="PF10150">
    <property type="entry name" value="RNase_E_G"/>
    <property type="match status" value="1"/>
</dbReference>
<dbReference type="SMART" id="SM00316">
    <property type="entry name" value="S1"/>
    <property type="match status" value="1"/>
</dbReference>
<keyword evidence="15" id="KW-0694">RNA-binding</keyword>
<protein>
    <recommendedName>
        <fullName evidence="4">Ribonuclease G</fullName>
    </recommendedName>
</protein>
<evidence type="ECO:0000256" key="14">
    <source>
        <dbReference type="ARBA" id="ARBA00022842"/>
    </source>
</evidence>
<dbReference type="Pfam" id="PF20833">
    <property type="entry name" value="RNase_E_G_Thio"/>
    <property type="match status" value="1"/>
</dbReference>
<keyword evidence="5" id="KW-0963">Cytoplasm</keyword>
<dbReference type="InterPro" id="IPR003029">
    <property type="entry name" value="S1_domain"/>
</dbReference>
<dbReference type="PANTHER" id="PTHR30001:SF0">
    <property type="entry name" value="RIBONUCLEASE G"/>
    <property type="match status" value="1"/>
</dbReference>
<evidence type="ECO:0000256" key="6">
    <source>
        <dbReference type="ARBA" id="ARBA00022552"/>
    </source>
</evidence>
<proteinExistence type="inferred from homology"/>
<dbReference type="CDD" id="cd04453">
    <property type="entry name" value="S1_RNase_E"/>
    <property type="match status" value="1"/>
</dbReference>
<feature type="domain" description="S1 motif" evidence="16">
    <location>
        <begin position="39"/>
        <end position="116"/>
    </location>
</feature>
<sequence length="486" mass="54016">MSLEILVNVAPGETRVAQVENASLQEVFLQRDSRRGVAGNIYMGRVQRVLPGMQAAFIEIGLARTAFLHASDIVRQHGEDTIEAPGIQQLLADGDNVLVQVVKEPIGSKGARLTTELSIPSRFLVLMPHNEQVAVSARIEDTDERERLIEVVTRLKTQMEMPGGFIVRTVGEGAEPHALAADMRFLARLWESINEQVRTAQPATLVHGDLPLVTRMIRDLLSPAVERIRIDDAEAWQETVDFARRFVPEMVERIERYTGAAPIFDLFGVEDEIERALQSTVPLKSGGSLVIEQTEAMTTVDVNTAGFVGSRNLDETILRTNLEAAQTLARQLRLRNLGGLIIVDFIDMTLEADRQQVLRMLEKALAQDSARSTIYPISPLGLVEMTRKRTRDSLEHQLCETCPSCGGRGSVKTPETVCHEIFRDILRSARQFEAREILLLASPDVVAVLLDEQAEALAELSATIDRPIRLQAESLYQQANFDVVLM</sequence>
<evidence type="ECO:0000256" key="2">
    <source>
        <dbReference type="ARBA" id="ARBA00004496"/>
    </source>
</evidence>
<keyword evidence="8" id="KW-0819">tRNA processing</keyword>
<dbReference type="InterPro" id="IPR012340">
    <property type="entry name" value="NA-bd_OB-fold"/>
</dbReference>
<evidence type="ECO:0000256" key="15">
    <source>
        <dbReference type="ARBA" id="ARBA00022884"/>
    </source>
</evidence>
<keyword evidence="11" id="KW-0699">rRNA-binding</keyword>
<evidence type="ECO:0000313" key="17">
    <source>
        <dbReference type="EMBL" id="MDT0617148.1"/>
    </source>
</evidence>
<reference evidence="17 18" key="1">
    <citation type="submission" date="2023-09" db="EMBL/GenBank/DDBJ databases">
        <authorList>
            <person name="Rey-Velasco X."/>
        </authorList>
    </citation>
    <scope>NUCLEOTIDE SEQUENCE [LARGE SCALE GENOMIC DNA]</scope>
    <source>
        <strain evidence="17 18">P385</strain>
    </source>
</reference>
<keyword evidence="7" id="KW-0820">tRNA-binding</keyword>
<evidence type="ECO:0000256" key="12">
    <source>
        <dbReference type="ARBA" id="ARBA00022759"/>
    </source>
</evidence>
<evidence type="ECO:0000256" key="10">
    <source>
        <dbReference type="ARBA" id="ARBA00022723"/>
    </source>
</evidence>
<keyword evidence="10" id="KW-0479">Metal-binding</keyword>
<keyword evidence="9" id="KW-0540">Nuclease</keyword>
<keyword evidence="12" id="KW-0255">Endonuclease</keyword>
<organism evidence="17 18">
    <name type="scientific">Spectribacter acetivorans</name>
    <dbReference type="NCBI Taxonomy" id="3075603"/>
    <lineage>
        <taxon>Bacteria</taxon>
        <taxon>Pseudomonadati</taxon>
        <taxon>Pseudomonadota</taxon>
        <taxon>Gammaproteobacteria</taxon>
        <taxon>Salinisphaerales</taxon>
        <taxon>Salinisphaeraceae</taxon>
        <taxon>Spectribacter</taxon>
    </lineage>
</organism>
<dbReference type="NCBIfam" id="NF008689">
    <property type="entry name" value="PRK11712.1"/>
    <property type="match status" value="1"/>
</dbReference>
<comment type="cofactor">
    <cofactor evidence="1">
        <name>Mg(2+)</name>
        <dbReference type="ChEBI" id="CHEBI:18420"/>
    </cofactor>
</comment>
<dbReference type="InterPro" id="IPR048583">
    <property type="entry name" value="RNase_E_G_thioredoxin-like"/>
</dbReference>
<evidence type="ECO:0000313" key="18">
    <source>
        <dbReference type="Proteomes" id="UP001259982"/>
    </source>
</evidence>
<gene>
    <name evidence="17" type="primary">rng</name>
    <name evidence="17" type="ORF">RM531_01535</name>
</gene>
<dbReference type="PANTHER" id="PTHR30001">
    <property type="entry name" value="RIBONUCLEASE"/>
    <property type="match status" value="1"/>
</dbReference>
<dbReference type="InterPro" id="IPR004659">
    <property type="entry name" value="RNase_E/G"/>
</dbReference>
<evidence type="ECO:0000256" key="1">
    <source>
        <dbReference type="ARBA" id="ARBA00001946"/>
    </source>
</evidence>
<evidence type="ECO:0000256" key="4">
    <source>
        <dbReference type="ARBA" id="ARBA00017719"/>
    </source>
</evidence>
<keyword evidence="13 17" id="KW-0378">Hydrolase</keyword>
<dbReference type="NCBIfam" id="TIGR00757">
    <property type="entry name" value="RNaseEG"/>
    <property type="match status" value="1"/>
</dbReference>
<evidence type="ECO:0000256" key="13">
    <source>
        <dbReference type="ARBA" id="ARBA00022801"/>
    </source>
</evidence>
<dbReference type="Gene3D" id="2.40.50.140">
    <property type="entry name" value="Nucleic acid-binding proteins"/>
    <property type="match status" value="1"/>
</dbReference>
<evidence type="ECO:0000256" key="9">
    <source>
        <dbReference type="ARBA" id="ARBA00022722"/>
    </source>
</evidence>
<dbReference type="GO" id="GO:0016787">
    <property type="term" value="F:hydrolase activity"/>
    <property type="evidence" value="ECO:0007669"/>
    <property type="project" value="UniProtKB-KW"/>
</dbReference>
<dbReference type="SUPFAM" id="SSF50249">
    <property type="entry name" value="Nucleic acid-binding proteins"/>
    <property type="match status" value="1"/>
</dbReference>
<keyword evidence="6" id="KW-0698">rRNA processing</keyword>
<dbReference type="PROSITE" id="PS50126">
    <property type="entry name" value="S1"/>
    <property type="match status" value="1"/>
</dbReference>
<evidence type="ECO:0000256" key="3">
    <source>
        <dbReference type="ARBA" id="ARBA00005663"/>
    </source>
</evidence>
<evidence type="ECO:0000256" key="11">
    <source>
        <dbReference type="ARBA" id="ARBA00022730"/>
    </source>
</evidence>
<dbReference type="RefSeq" id="WP_311656763.1">
    <property type="nucleotide sequence ID" value="NZ_JAVRHY010000001.1"/>
</dbReference>
<dbReference type="Gene3D" id="3.40.1260.20">
    <property type="entry name" value="Ribonuclease E, catalytic domain"/>
    <property type="match status" value="1"/>
</dbReference>
<dbReference type="Proteomes" id="UP001259982">
    <property type="component" value="Unassembled WGS sequence"/>
</dbReference>
<evidence type="ECO:0000256" key="7">
    <source>
        <dbReference type="ARBA" id="ARBA00022555"/>
    </source>
</evidence>
<evidence type="ECO:0000256" key="8">
    <source>
        <dbReference type="ARBA" id="ARBA00022694"/>
    </source>
</evidence>
<comment type="similarity">
    <text evidence="3">Belongs to the RNase E/G family. RNase G subfamily.</text>
</comment>
<evidence type="ECO:0000259" key="16">
    <source>
        <dbReference type="PROSITE" id="PS50126"/>
    </source>
</evidence>
<evidence type="ECO:0000256" key="5">
    <source>
        <dbReference type="ARBA" id="ARBA00022490"/>
    </source>
</evidence>
<keyword evidence="14" id="KW-0460">Magnesium</keyword>
<accession>A0ABU3B4Q2</accession>